<dbReference type="VEuPathDB" id="CryptoDB:Vbra_11765"/>
<dbReference type="EMBL" id="CDMY01000227">
    <property type="protein sequence ID" value="CEL95335.1"/>
    <property type="molecule type" value="Genomic_DNA"/>
</dbReference>
<accession>A0A0G4EFP4</accession>
<gene>
    <name evidence="2" type="ORF">Vbra_11765</name>
</gene>
<dbReference type="Proteomes" id="UP000041254">
    <property type="component" value="Unassembled WGS sequence"/>
</dbReference>
<protein>
    <submittedName>
        <fullName evidence="2">Uncharacterized protein</fullName>
    </submittedName>
</protein>
<evidence type="ECO:0000256" key="1">
    <source>
        <dbReference type="SAM" id="SignalP"/>
    </source>
</evidence>
<keyword evidence="3" id="KW-1185">Reference proteome</keyword>
<dbReference type="InParanoid" id="A0A0G4EFP4"/>
<evidence type="ECO:0000313" key="2">
    <source>
        <dbReference type="EMBL" id="CEL95335.1"/>
    </source>
</evidence>
<evidence type="ECO:0000313" key="3">
    <source>
        <dbReference type="Proteomes" id="UP000041254"/>
    </source>
</evidence>
<feature type="signal peptide" evidence="1">
    <location>
        <begin position="1"/>
        <end position="26"/>
    </location>
</feature>
<reference evidence="2 3" key="1">
    <citation type="submission" date="2014-11" db="EMBL/GenBank/DDBJ databases">
        <authorList>
            <person name="Zhu J."/>
            <person name="Qi W."/>
            <person name="Song R."/>
        </authorList>
    </citation>
    <scope>NUCLEOTIDE SEQUENCE [LARGE SCALE GENOMIC DNA]</scope>
</reference>
<sequence>MTRPPPRRCWSAILLCGLVAVAAVNAQQQQQGVGGRVGNFLGRSAAGIQNILEGSILDPAYIGAGINAAAQTATGAATFAAQTATDAATTAGKMATDAATTAARTATDAATTAGKMASEAGNQIAYGAYQGLQAAEGVAQMAAVQLNEFVRDPPTISDIRQEARGMRKKLSEAEMKVRDSVVSRLAGGERESAMGIIRSIGPLRSPAVLAGVVEDLVGKEDEKSPERSSLDILGDLLTELLQESPVDTQAAAAAIGAYLQSPKLPESAVLAEFMEPFMNSLTADNATSMAKQIVENVAGTEAFDTALDLMKPLGFGDVVPEMLTSIMPKLSPPDMLAFTQSVTQAMPVKEASKVFTDVLDGLVSEKDSSGVAAAVTALVAALPFTADKNSTSEDEGDIITLPSLLGEMLPAVKPDTLTATAAQLLMLFEIPAFAQVMAPVVKEAESPAKFVNSLVASLESILAPNELTEVVKAILTVPSLAEKELIQPVLETLTGEMTSAKEAEEGGRPALVSLMKGILTESDITSLLDFPSRVNIMKSTLEAVPDEQSFIKEVVAGFNDSDTSIPQEVANLLGGLLAKPSIVEVYPTQLVNQIVWNTDPTNLSRSLKLIARDLPAAIGNATEPIQKVTSHVLAASPVAADDIKEVLGEMSEKLGAEAVVESVVGALQWPKSEDEARDYINDILGGLLKLGDPSLIHDLIAKLVDHLPGKEVLHLLDPYLKLLDPADLEKIFAHILPDDLLKLPETLDPLKLLDFMLDFAAHLDMDLNNIKDIFVDAAVRIAKVLGDAVDLDYFYSVCVKLFRMFEHPEDILAILRPILDHLPFDQLVNALVDLSYRLTEIVNADDVGLVFAQIIGNEFLKVTSDATAVLELTHAIIDHLPKPILPHFIAELFMYSLDDLKRETTIKGLVSEVLHVLIIAIEDQEEIAKEVISLLINPLSALPAEEVGEFVKHLVTNSIKVHAKNIQIVLDFLGDLLFFDDIHTLLSPATYLRLLKDICELAPHELIEKIFHSRFVIRLVDAAVAVPAVFGDLIHLLIDLGKVPVELVVECIGRVIHSIDVEELLKIFADVALRLADAGKDLAVRVHKVLGGLVVHAVDFAAGGLDALLHLFTAALELIKLPEVFIRAVFEELVKVIHDGVALVEAIIHLIPAIKIEIPALADILRPIIHVLKPDHLLMLIDGLLGMVRSVSIDIHALLEKIFAEGTAALKALIALPVTVLYDLLPTLYDIGKIVEHVLVGLHERLPAVDFEAFIKHLLSIVELPHAFIKHVIDTIIRYSLMPLEHLRAIIKPLIPDMLSHIRHESEGNNNKTEDFDLTDPLAFLSLDALLENEPKIAGEFLGSAINLAEFPADAAAALGYGVVSALLPDAEKLSEFVEVVISEVESFENFYTSALAPLVKLAGPQPAVEVMEPIITKSDQRDLFLESLTEALTEAEEDLDQFVEDLIAAPGFLLSFEAEKMAPIVAKVLGKEDSSKENKDRKEKEDPSGLGRVYDFLKQAGGVLETEKMGELLGRVMDILPEKEGLEIITAIPDVFTEDVLPGMLKSTMGAVSDVEGLIRDVAKTWGATLEPTALAGAIGETLKAATPEVVIEAIPAIVTELEAPRLRSALSEGILPVAALQNANLPKVLEQLPSFGLDHSSMYALMNVMLSPLLTGEREKLAFTDMKDTWKEDEIAVAVQKLVPYDVFGYFEKFTSSLFTPLGVIEKVDDVPEELYTTFKSFVNAFDFVPRKVLAQTIAPELEAVPEQVFEDVMGGMFSQFPIDQAASLMRDILPSLPKGISPVSLSSTLFNRARPAQRAGIVRGLFDGLPSVGGLRGQLLGGLMPRILPESEVRGFILSARRARKAAKVEEEVNEILSPLLAKIVAGLTEDELKAVFTELLDRTERNLNEVIPASLPLVAVSPTEKAPRVVSVLFTELGSDSSADFLEMLVAKEGDSFLADKYGLGDMSVLREVFTSYLDTFKEEEGIAEKFTGTFEKATDELVRGFILFLTLDDPFAKGEDDHLSRTYGGVKMADIVREMGDQVIDKAHTMSADTVEKAEEVSQWLDGEVKRLVEYVADQGHELGDKFDEVVASLDPSNELDYFLSSLFGELGHDRSMELLTDFLKQPEAELKKVGGSSMGKVLLSFAAAFTEQESIAKDFEKLLLMLDPQQLVPSLQALFEPEEEEMDSRLSLKLGKHTVKSLFADAYQHAAAEAEKITQTVSGVAKGIRVPDMPIIKGLPIPEVDVIETKKEKKSEGDKKKGKQEADVGSFVKNMINTTDERMLPAVVAGLLPAIDPSDQAKMVPVLGKELLSQLPEGVLKAQVKGKSVKGLIGDAITEAEKEKQKE</sequence>
<organism evidence="2 3">
    <name type="scientific">Vitrella brassicaformis (strain CCMP3155)</name>
    <dbReference type="NCBI Taxonomy" id="1169540"/>
    <lineage>
        <taxon>Eukaryota</taxon>
        <taxon>Sar</taxon>
        <taxon>Alveolata</taxon>
        <taxon>Colpodellida</taxon>
        <taxon>Vitrellaceae</taxon>
        <taxon>Vitrella</taxon>
    </lineage>
</organism>
<feature type="chain" id="PRO_5005187686" evidence="1">
    <location>
        <begin position="27"/>
        <end position="2333"/>
    </location>
</feature>
<name>A0A0G4EFP4_VITBC</name>
<proteinExistence type="predicted"/>
<keyword evidence="1" id="KW-0732">Signal</keyword>